<dbReference type="Pfam" id="PF19086">
    <property type="entry name" value="Terpene_syn_C_2"/>
    <property type="match status" value="1"/>
</dbReference>
<dbReference type="AlphaFoldDB" id="A0A1G7TIU0"/>
<evidence type="ECO:0000256" key="1">
    <source>
        <dbReference type="ARBA" id="ARBA00023239"/>
    </source>
</evidence>
<gene>
    <name evidence="3" type="ORF">SAMN05421505_103297</name>
</gene>
<comment type="cofactor">
    <cofactor evidence="2">
        <name>Mg(2+)</name>
        <dbReference type="ChEBI" id="CHEBI:18420"/>
    </cofactor>
</comment>
<dbReference type="InterPro" id="IPR008949">
    <property type="entry name" value="Isoprenoid_synthase_dom_sf"/>
</dbReference>
<dbReference type="STRING" id="504805.SAMN05421505_103297"/>
<keyword evidence="2" id="KW-0479">Metal-binding</keyword>
<protein>
    <recommendedName>
        <fullName evidence="2">Terpene synthase</fullName>
        <ecNumber evidence="2">4.2.3.-</ecNumber>
    </recommendedName>
</protein>
<comment type="similarity">
    <text evidence="2">Belongs to the terpene synthase family.</text>
</comment>
<dbReference type="GO" id="GO:0010333">
    <property type="term" value="F:terpene synthase activity"/>
    <property type="evidence" value="ECO:0007669"/>
    <property type="project" value="InterPro"/>
</dbReference>
<keyword evidence="2" id="KW-0460">Magnesium</keyword>
<keyword evidence="4" id="KW-1185">Reference proteome</keyword>
<evidence type="ECO:0000313" key="3">
    <source>
        <dbReference type="EMBL" id="SDG35253.1"/>
    </source>
</evidence>
<dbReference type="InterPro" id="IPR034686">
    <property type="entry name" value="Terpene_cyclase-like_2"/>
</dbReference>
<dbReference type="Gene3D" id="1.10.600.10">
    <property type="entry name" value="Farnesyl Diphosphate Synthase"/>
    <property type="match status" value="1"/>
</dbReference>
<dbReference type="PANTHER" id="PTHR35201">
    <property type="entry name" value="TERPENE SYNTHASE"/>
    <property type="match status" value="1"/>
</dbReference>
<keyword evidence="1 2" id="KW-0456">Lyase</keyword>
<accession>A0A1G7TIU0</accession>
<dbReference type="EMBL" id="FNCN01000003">
    <property type="protein sequence ID" value="SDG35253.1"/>
    <property type="molecule type" value="Genomic_DNA"/>
</dbReference>
<name>A0A1G7TIU0_9ACTN</name>
<organism evidence="3 4">
    <name type="scientific">Sinosporangium album</name>
    <dbReference type="NCBI Taxonomy" id="504805"/>
    <lineage>
        <taxon>Bacteria</taxon>
        <taxon>Bacillati</taxon>
        <taxon>Actinomycetota</taxon>
        <taxon>Actinomycetes</taxon>
        <taxon>Streptosporangiales</taxon>
        <taxon>Streptosporangiaceae</taxon>
        <taxon>Sinosporangium</taxon>
    </lineage>
</organism>
<evidence type="ECO:0000313" key="4">
    <source>
        <dbReference type="Proteomes" id="UP000198923"/>
    </source>
</evidence>
<dbReference type="SUPFAM" id="SSF48576">
    <property type="entry name" value="Terpenoid synthases"/>
    <property type="match status" value="1"/>
</dbReference>
<sequence length="338" mass="38758">MGEVADFRLPALNIPYPSRINPFVKEAVDHTALWARRMKLVDGKLSVARFAGESYARLVARLYPEASFPDLALATDLNSWFHVYDDQFELAEVGRDPELARRWVDKTDALLRGGRLDRSAGPVLRGLADIRDRFRMHASEAWWNRFADHFRLCFETAVWEVENRVQGRIPDTDSYIEHKLNIAYVPPSFDVVEFVEHFDVPEAIRTSEPYRRLVLEAGHVVVCTNDIIGLNRELAQGEFHNLVIVLSNDAGCSLEEAVGRVNDMISSRIERFQSAKQELLIVFDELGVGHNTREGTLRCVTGLEHWMRGYHDWALESRRFSDPILRGQVPSFHDELLD</sequence>
<reference evidence="3 4" key="1">
    <citation type="submission" date="2016-10" db="EMBL/GenBank/DDBJ databases">
        <authorList>
            <person name="de Groot N.N."/>
        </authorList>
    </citation>
    <scope>NUCLEOTIDE SEQUENCE [LARGE SCALE GENOMIC DNA]</scope>
    <source>
        <strain evidence="3 4">CPCC 201354</strain>
    </source>
</reference>
<dbReference type="GO" id="GO:0046872">
    <property type="term" value="F:metal ion binding"/>
    <property type="evidence" value="ECO:0007669"/>
    <property type="project" value="UniProtKB-KW"/>
</dbReference>
<dbReference type="Proteomes" id="UP000198923">
    <property type="component" value="Unassembled WGS sequence"/>
</dbReference>
<dbReference type="PANTHER" id="PTHR35201:SF4">
    <property type="entry name" value="BETA-PINACENE SYNTHASE-RELATED"/>
    <property type="match status" value="1"/>
</dbReference>
<evidence type="ECO:0000256" key="2">
    <source>
        <dbReference type="RuleBase" id="RU366034"/>
    </source>
</evidence>
<proteinExistence type="inferred from homology"/>
<dbReference type="EC" id="4.2.3.-" evidence="2"/>